<feature type="binding site" evidence="10">
    <location>
        <position position="251"/>
    </location>
    <ligand>
        <name>Zn(2+)</name>
        <dbReference type="ChEBI" id="CHEBI:29105"/>
        <label>2</label>
        <note>catalytic</note>
    </ligand>
</feature>
<keyword evidence="8" id="KW-0865">Zymogen</keyword>
<dbReference type="InterPro" id="IPR001818">
    <property type="entry name" value="Pept_M10_metallopeptidase"/>
</dbReference>
<name>A0AAD8KZU4_TARER</name>
<evidence type="ECO:0000256" key="3">
    <source>
        <dbReference type="ARBA" id="ARBA00022723"/>
    </source>
</evidence>
<keyword evidence="6 10" id="KW-0862">Zinc</keyword>
<feature type="binding site" evidence="10">
    <location>
        <position position="206"/>
    </location>
    <ligand>
        <name>Ca(2+)</name>
        <dbReference type="ChEBI" id="CHEBI:29108"/>
        <label>3</label>
    </ligand>
</feature>
<dbReference type="PROSITE" id="PS00546">
    <property type="entry name" value="CYSTEINE_SWITCH"/>
    <property type="match status" value="1"/>
</dbReference>
<dbReference type="GO" id="GO:0008270">
    <property type="term" value="F:zinc ion binding"/>
    <property type="evidence" value="ECO:0007669"/>
    <property type="project" value="InterPro"/>
</dbReference>
<dbReference type="InterPro" id="IPR002477">
    <property type="entry name" value="Peptidoglycan-bd-like"/>
</dbReference>
<comment type="cofactor">
    <cofactor evidence="10">
        <name>Ca(2+)</name>
        <dbReference type="ChEBI" id="CHEBI:29108"/>
    </cofactor>
    <text evidence="10">Can bind about 5 Ca(2+) ions per subunit.</text>
</comment>
<evidence type="ECO:0000256" key="4">
    <source>
        <dbReference type="ARBA" id="ARBA00022729"/>
    </source>
</evidence>
<dbReference type="Proteomes" id="UP001229421">
    <property type="component" value="Unassembled WGS sequence"/>
</dbReference>
<dbReference type="AlphaFoldDB" id="A0AAD8KZU4"/>
<feature type="binding site" evidence="10">
    <location>
        <position position="211"/>
    </location>
    <ligand>
        <name>Zn(2+)</name>
        <dbReference type="ChEBI" id="CHEBI:29105"/>
        <label>1</label>
    </ligand>
</feature>
<dbReference type="SUPFAM" id="SSF47090">
    <property type="entry name" value="PGBD-like"/>
    <property type="match status" value="1"/>
</dbReference>
<protein>
    <recommendedName>
        <fullName evidence="13">Peptidase metallopeptidase domain-containing protein</fullName>
    </recommendedName>
</protein>
<accession>A0AAD8KZU4</accession>
<dbReference type="InterPro" id="IPR036365">
    <property type="entry name" value="PGBD-like_sf"/>
</dbReference>
<dbReference type="SUPFAM" id="SSF55486">
    <property type="entry name" value="Metalloproteases ('zincins'), catalytic domain"/>
    <property type="match status" value="1"/>
</dbReference>
<feature type="signal peptide" evidence="12">
    <location>
        <begin position="1"/>
        <end position="23"/>
    </location>
</feature>
<feature type="domain" description="Peptidase metallopeptidase" evidence="13">
    <location>
        <begin position="137"/>
        <end position="291"/>
    </location>
</feature>
<evidence type="ECO:0000256" key="12">
    <source>
        <dbReference type="SAM" id="SignalP"/>
    </source>
</evidence>
<keyword evidence="3 10" id="KW-0479">Metal-binding</keyword>
<feature type="binding site" evidence="10">
    <location>
        <position position="198"/>
    </location>
    <ligand>
        <name>Zn(2+)</name>
        <dbReference type="ChEBI" id="CHEBI:29105"/>
        <label>1</label>
    </ligand>
</feature>
<evidence type="ECO:0000256" key="11">
    <source>
        <dbReference type="PIRSR" id="PIRSR621190-5"/>
    </source>
</evidence>
<comment type="similarity">
    <text evidence="1">Belongs to the peptidase M10A family. Matrix metalloproteinases (MMPs) subfamily.</text>
</comment>
<dbReference type="GO" id="GO:0030198">
    <property type="term" value="P:extracellular matrix organization"/>
    <property type="evidence" value="ECO:0007669"/>
    <property type="project" value="TreeGrafter"/>
</dbReference>
<feature type="binding site" evidence="10">
    <location>
        <position position="247"/>
    </location>
    <ligand>
        <name>Zn(2+)</name>
        <dbReference type="ChEBI" id="CHEBI:29105"/>
        <label>2</label>
        <note>catalytic</note>
    </ligand>
</feature>
<comment type="caution">
    <text evidence="14">The sequence shown here is derived from an EMBL/GenBank/DDBJ whole genome shotgun (WGS) entry which is preliminary data.</text>
</comment>
<evidence type="ECO:0000259" key="13">
    <source>
        <dbReference type="SMART" id="SM00235"/>
    </source>
</evidence>
<evidence type="ECO:0000256" key="10">
    <source>
        <dbReference type="PIRSR" id="PIRSR621190-2"/>
    </source>
</evidence>
<dbReference type="Gene3D" id="3.40.390.10">
    <property type="entry name" value="Collagenase (Catalytic Domain)"/>
    <property type="match status" value="1"/>
</dbReference>
<dbReference type="InterPro" id="IPR021190">
    <property type="entry name" value="Pept_M10A"/>
</dbReference>
<evidence type="ECO:0000256" key="7">
    <source>
        <dbReference type="ARBA" id="ARBA00023049"/>
    </source>
</evidence>
<evidence type="ECO:0000256" key="6">
    <source>
        <dbReference type="ARBA" id="ARBA00022833"/>
    </source>
</evidence>
<feature type="binding site" evidence="10">
    <location>
        <position position="257"/>
    </location>
    <ligand>
        <name>Zn(2+)</name>
        <dbReference type="ChEBI" id="CHEBI:29105"/>
        <label>2</label>
        <note>catalytic</note>
    </ligand>
</feature>
<dbReference type="Pfam" id="PF01471">
    <property type="entry name" value="PG_binding_1"/>
    <property type="match status" value="1"/>
</dbReference>
<dbReference type="InterPro" id="IPR021158">
    <property type="entry name" value="Pept_M10A_Zn_BS"/>
</dbReference>
<keyword evidence="15" id="KW-1185">Reference proteome</keyword>
<keyword evidence="2" id="KW-0645">Protease</keyword>
<dbReference type="PANTHER" id="PTHR10201:SF292">
    <property type="entry name" value="MATRILYSIN"/>
    <property type="match status" value="1"/>
</dbReference>
<evidence type="ECO:0000256" key="1">
    <source>
        <dbReference type="ARBA" id="ARBA00009614"/>
    </source>
</evidence>
<evidence type="ECO:0000256" key="2">
    <source>
        <dbReference type="ARBA" id="ARBA00022670"/>
    </source>
</evidence>
<evidence type="ECO:0000256" key="8">
    <source>
        <dbReference type="ARBA" id="ARBA00023145"/>
    </source>
</evidence>
<dbReference type="GO" id="GO:0030574">
    <property type="term" value="P:collagen catabolic process"/>
    <property type="evidence" value="ECO:0007669"/>
    <property type="project" value="TreeGrafter"/>
</dbReference>
<gene>
    <name evidence="14" type="ORF">QVD17_09725</name>
</gene>
<feature type="short sequence motif" description="Cysteine switch" evidence="11">
    <location>
        <begin position="108"/>
        <end position="129"/>
    </location>
</feature>
<sequence length="292" mass="32727">MASKLTFVPFFCVLFFLFSLSNANYDINTLKHLQGSHKGTNVQGIHYLKLYLARFGYLNYPHDSNDVNFENNEFDQELESALKSYQEFYHLNASGTLDNPTVSQMIMPRCGYPDKKISHVHGTKLLNIVSHYSFFTGNPRWGKSSLTYAFDSTYPPAYIPPVVRAFNTWASATRYFTFTRVASVTSSDLKISFERGDHGPGDVFQGSVLAHAFAPTDGRFHYNADMPWSVGPASDPNAFDLWSLALHEIGHLLGLGHSNDQGASMKSGIFRGEIRGLNQDDIQGIRVLYGLN</sequence>
<feature type="binding site" evidence="10">
    <location>
        <position position="188"/>
    </location>
    <ligand>
        <name>Ca(2+)</name>
        <dbReference type="ChEBI" id="CHEBI:29108"/>
        <label>2</label>
    </ligand>
</feature>
<evidence type="ECO:0000256" key="5">
    <source>
        <dbReference type="ARBA" id="ARBA00022801"/>
    </source>
</evidence>
<feature type="chain" id="PRO_5042021021" description="Peptidase metallopeptidase domain-containing protein" evidence="12">
    <location>
        <begin position="24"/>
        <end position="292"/>
    </location>
</feature>
<feature type="active site" evidence="9">
    <location>
        <position position="248"/>
    </location>
</feature>
<feature type="binding site" description="in inhibited form" evidence="10">
    <location>
        <position position="110"/>
    </location>
    <ligand>
        <name>Zn(2+)</name>
        <dbReference type="ChEBI" id="CHEBI:29105"/>
        <label>2</label>
        <note>catalytic</note>
    </ligand>
</feature>
<organism evidence="14 15">
    <name type="scientific">Tagetes erecta</name>
    <name type="common">African marigold</name>
    <dbReference type="NCBI Taxonomy" id="13708"/>
    <lineage>
        <taxon>Eukaryota</taxon>
        <taxon>Viridiplantae</taxon>
        <taxon>Streptophyta</taxon>
        <taxon>Embryophyta</taxon>
        <taxon>Tracheophyta</taxon>
        <taxon>Spermatophyta</taxon>
        <taxon>Magnoliopsida</taxon>
        <taxon>eudicotyledons</taxon>
        <taxon>Gunneridae</taxon>
        <taxon>Pentapetalae</taxon>
        <taxon>asterids</taxon>
        <taxon>campanulids</taxon>
        <taxon>Asterales</taxon>
        <taxon>Asteraceae</taxon>
        <taxon>Asteroideae</taxon>
        <taxon>Heliantheae alliance</taxon>
        <taxon>Tageteae</taxon>
        <taxon>Tagetes</taxon>
    </lineage>
</organism>
<reference evidence="14" key="1">
    <citation type="journal article" date="2023" name="bioRxiv">
        <title>Improved chromosome-level genome assembly for marigold (Tagetes erecta).</title>
        <authorList>
            <person name="Jiang F."/>
            <person name="Yuan L."/>
            <person name="Wang S."/>
            <person name="Wang H."/>
            <person name="Xu D."/>
            <person name="Wang A."/>
            <person name="Fan W."/>
        </authorList>
    </citation>
    <scope>NUCLEOTIDE SEQUENCE</scope>
    <source>
        <strain evidence="14">WSJ</strain>
        <tissue evidence="14">Leaf</tissue>
    </source>
</reference>
<evidence type="ECO:0000256" key="9">
    <source>
        <dbReference type="PIRSR" id="PIRSR621190-1"/>
    </source>
</evidence>
<dbReference type="InterPro" id="IPR006026">
    <property type="entry name" value="Peptidase_Metallo"/>
</dbReference>
<dbReference type="Pfam" id="PF00413">
    <property type="entry name" value="Peptidase_M10"/>
    <property type="match status" value="1"/>
</dbReference>
<dbReference type="EMBL" id="JAUHHV010000002">
    <property type="protein sequence ID" value="KAK1432824.1"/>
    <property type="molecule type" value="Genomic_DNA"/>
</dbReference>
<feature type="binding site" evidence="10">
    <location>
        <position position="265"/>
    </location>
    <ligand>
        <name>Zn(2+)</name>
        <dbReference type="ChEBI" id="CHEBI:29105"/>
        <label>2</label>
        <note>catalytic</note>
    </ligand>
</feature>
<dbReference type="PRINTS" id="PR00138">
    <property type="entry name" value="MATRIXIN"/>
</dbReference>
<dbReference type="GO" id="GO:0004222">
    <property type="term" value="F:metalloendopeptidase activity"/>
    <property type="evidence" value="ECO:0007669"/>
    <property type="project" value="InterPro"/>
</dbReference>
<comment type="cofactor">
    <cofactor evidence="10">
        <name>Zn(2+)</name>
        <dbReference type="ChEBI" id="CHEBI:29105"/>
    </cofactor>
    <text evidence="10">Binds 2 Zn(2+) ions per subunit.</text>
</comment>
<keyword evidence="5" id="KW-0378">Hydrolase</keyword>
<dbReference type="GO" id="GO:0006508">
    <property type="term" value="P:proteolysis"/>
    <property type="evidence" value="ECO:0007669"/>
    <property type="project" value="UniProtKB-KW"/>
</dbReference>
<keyword evidence="10" id="KW-0106">Calcium</keyword>
<dbReference type="SMART" id="SM00235">
    <property type="entry name" value="ZnMc"/>
    <property type="match status" value="1"/>
</dbReference>
<feature type="binding site" evidence="10">
    <location>
        <position position="221"/>
    </location>
    <ligand>
        <name>Zn(2+)</name>
        <dbReference type="ChEBI" id="CHEBI:29105"/>
        <label>1</label>
    </ligand>
</feature>
<keyword evidence="7" id="KW-0482">Metalloprotease</keyword>
<evidence type="ECO:0000313" key="14">
    <source>
        <dbReference type="EMBL" id="KAK1432824.1"/>
    </source>
</evidence>
<keyword evidence="4 12" id="KW-0732">Signal</keyword>
<dbReference type="GO" id="GO:0031012">
    <property type="term" value="C:extracellular matrix"/>
    <property type="evidence" value="ECO:0007669"/>
    <property type="project" value="InterPro"/>
</dbReference>
<dbReference type="PANTHER" id="PTHR10201">
    <property type="entry name" value="MATRIX METALLOPROTEINASE"/>
    <property type="match status" value="1"/>
</dbReference>
<dbReference type="InterPro" id="IPR024079">
    <property type="entry name" value="MetalloPept_cat_dom_sf"/>
</dbReference>
<evidence type="ECO:0000313" key="15">
    <source>
        <dbReference type="Proteomes" id="UP001229421"/>
    </source>
</evidence>
<proteinExistence type="inferred from homology"/>